<feature type="compositionally biased region" description="Basic and acidic residues" evidence="1">
    <location>
        <begin position="8"/>
        <end position="28"/>
    </location>
</feature>
<dbReference type="EMBL" id="JARIHO010000055">
    <property type="protein sequence ID" value="KAJ7319114.1"/>
    <property type="molecule type" value="Genomic_DNA"/>
</dbReference>
<protein>
    <submittedName>
        <fullName evidence="2">Uncharacterized protein</fullName>
    </submittedName>
</protein>
<keyword evidence="3" id="KW-1185">Reference proteome</keyword>
<feature type="region of interest" description="Disordered" evidence="1">
    <location>
        <begin position="48"/>
        <end position="67"/>
    </location>
</feature>
<reference evidence="2" key="1">
    <citation type="submission" date="2023-03" db="EMBL/GenBank/DDBJ databases">
        <title>Massive genome expansion in bonnet fungi (Mycena s.s.) driven by repeated elements and novel gene families across ecological guilds.</title>
        <authorList>
            <consortium name="Lawrence Berkeley National Laboratory"/>
            <person name="Harder C.B."/>
            <person name="Miyauchi S."/>
            <person name="Viragh M."/>
            <person name="Kuo A."/>
            <person name="Thoen E."/>
            <person name="Andreopoulos B."/>
            <person name="Lu D."/>
            <person name="Skrede I."/>
            <person name="Drula E."/>
            <person name="Henrissat B."/>
            <person name="Morin E."/>
            <person name="Kohler A."/>
            <person name="Barry K."/>
            <person name="LaButti K."/>
            <person name="Morin E."/>
            <person name="Salamov A."/>
            <person name="Lipzen A."/>
            <person name="Mereny Z."/>
            <person name="Hegedus B."/>
            <person name="Baldrian P."/>
            <person name="Stursova M."/>
            <person name="Weitz H."/>
            <person name="Taylor A."/>
            <person name="Grigoriev I.V."/>
            <person name="Nagy L.G."/>
            <person name="Martin F."/>
            <person name="Kauserud H."/>
        </authorList>
    </citation>
    <scope>NUCLEOTIDE SEQUENCE</scope>
    <source>
        <strain evidence="2">CBHHK002</strain>
    </source>
</reference>
<feature type="region of interest" description="Disordered" evidence="1">
    <location>
        <begin position="301"/>
        <end position="346"/>
    </location>
</feature>
<feature type="compositionally biased region" description="Polar residues" evidence="1">
    <location>
        <begin position="251"/>
        <end position="260"/>
    </location>
</feature>
<dbReference type="AlphaFoldDB" id="A0AAD6ZEW3"/>
<evidence type="ECO:0000256" key="1">
    <source>
        <dbReference type="SAM" id="MobiDB-lite"/>
    </source>
</evidence>
<proteinExistence type="predicted"/>
<sequence length="346" mass="36622">MYGVRGAGDARRRGRAAHETRNDAREGEEYGTANGRLASKRGAGMESCAHGCTAQGSRRRTDLGTRLASGNVGKRECLRSWCGGVHTGVTERVMRYGILSTVHASTEGAGASQAAGMQLQAQALVGERQRRVQRSMAAVDVVRGGGGVCMRAQREGGEAQPQPQRAYMHRRVYSAAGAVHGGRAGSGVPNAGGVAAINAQRVRDEWWMHAGWIRLARRWVYGRRCGKCGMTYVWAVDVASAGVRDEREHSGLQTQMQQRQESLRREARDSGAAGTGHRLSQKAVGTGISGAAGVCGGEWRRSRSEAAGSHQGLGTPQSSSAGAASAHWQRAQRAGGGRGRKGASHV</sequence>
<comment type="caution">
    <text evidence="2">The sequence shown here is derived from an EMBL/GenBank/DDBJ whole genome shotgun (WGS) entry which is preliminary data.</text>
</comment>
<gene>
    <name evidence="2" type="ORF">DFH08DRAFT_819534</name>
</gene>
<feature type="region of interest" description="Disordered" evidence="1">
    <location>
        <begin position="246"/>
        <end position="283"/>
    </location>
</feature>
<feature type="compositionally biased region" description="Polar residues" evidence="1">
    <location>
        <begin position="312"/>
        <end position="322"/>
    </location>
</feature>
<evidence type="ECO:0000313" key="3">
    <source>
        <dbReference type="Proteomes" id="UP001218218"/>
    </source>
</evidence>
<feature type="region of interest" description="Disordered" evidence="1">
    <location>
        <begin position="1"/>
        <end position="34"/>
    </location>
</feature>
<organism evidence="2 3">
    <name type="scientific">Mycena albidolilacea</name>
    <dbReference type="NCBI Taxonomy" id="1033008"/>
    <lineage>
        <taxon>Eukaryota</taxon>
        <taxon>Fungi</taxon>
        <taxon>Dikarya</taxon>
        <taxon>Basidiomycota</taxon>
        <taxon>Agaricomycotina</taxon>
        <taxon>Agaricomycetes</taxon>
        <taxon>Agaricomycetidae</taxon>
        <taxon>Agaricales</taxon>
        <taxon>Marasmiineae</taxon>
        <taxon>Mycenaceae</taxon>
        <taxon>Mycena</taxon>
    </lineage>
</organism>
<accession>A0AAD6ZEW3</accession>
<evidence type="ECO:0000313" key="2">
    <source>
        <dbReference type="EMBL" id="KAJ7319114.1"/>
    </source>
</evidence>
<name>A0AAD6ZEW3_9AGAR</name>
<dbReference type="Proteomes" id="UP001218218">
    <property type="component" value="Unassembled WGS sequence"/>
</dbReference>